<dbReference type="InterPro" id="IPR018851">
    <property type="entry name" value="Borealin_N"/>
</dbReference>
<accession>A0A8V1AID3</accession>
<proteinExistence type="predicted"/>
<dbReference type="GeneTree" id="ENSGT00940000156191"/>
<keyword evidence="3" id="KW-1185">Reference proteome</keyword>
<dbReference type="GlyGen" id="A0A8V1AID3">
    <property type="glycosylation" value="1 site"/>
</dbReference>
<gene>
    <name evidence="2" type="primary">LOC121106516</name>
</gene>
<organism evidence="2 3">
    <name type="scientific">Gallus gallus</name>
    <name type="common">Chicken</name>
    <dbReference type="NCBI Taxonomy" id="9031"/>
    <lineage>
        <taxon>Eukaryota</taxon>
        <taxon>Metazoa</taxon>
        <taxon>Chordata</taxon>
        <taxon>Craniata</taxon>
        <taxon>Vertebrata</taxon>
        <taxon>Euteleostomi</taxon>
        <taxon>Archelosauria</taxon>
        <taxon>Archosauria</taxon>
        <taxon>Dinosauria</taxon>
        <taxon>Saurischia</taxon>
        <taxon>Theropoda</taxon>
        <taxon>Coelurosauria</taxon>
        <taxon>Aves</taxon>
        <taxon>Neognathae</taxon>
        <taxon>Galloanserae</taxon>
        <taxon>Galliformes</taxon>
        <taxon>Phasianidae</taxon>
        <taxon>Phasianinae</taxon>
        <taxon>Gallus</taxon>
    </lineage>
</organism>
<dbReference type="Pfam" id="PF07004">
    <property type="entry name" value="SHIPPO-rpt"/>
    <property type="match status" value="3"/>
</dbReference>
<sequence length="300" mass="32415">MENLYDVELLRLPAALREMNWLEFFGDADRASGAPGGTWLEVWRHMPASMDGAWVGTWRPHRPRGLISAQFPSPGPQYSIPGTTGYVGHSPTKARAPAYTFRGTKPPAAGSCGPGPCYFVEPAITRNGKYVAPGAQLRGRPATKTTVTPGPSDYRTEAANRHVFKCPPVQSMAFRREPLRTDHPPGPGTYTLPRLMGPNTVYTSASPCYSVRGRSQRGRFDEDLAKTPGPAALPKVPVDAYKTRAPAYTMAARPKAGEGKAAKPGPADYSVGRVTLIKPQAPASTFGIRHSLYTTPLIVE</sequence>
<evidence type="ECO:0000313" key="3">
    <source>
        <dbReference type="Proteomes" id="UP000000539"/>
    </source>
</evidence>
<dbReference type="Pfam" id="PF10444">
    <property type="entry name" value="Nbl1_Borealin_N"/>
    <property type="match status" value="1"/>
</dbReference>
<reference evidence="2" key="2">
    <citation type="submission" date="2025-08" db="UniProtKB">
        <authorList>
            <consortium name="Ensembl"/>
        </authorList>
    </citation>
    <scope>IDENTIFICATION</scope>
    <source>
        <strain evidence="2">broiler</strain>
    </source>
</reference>
<dbReference type="OrthoDB" id="429991at2759"/>
<dbReference type="Ensembl" id="ENSGALT00010071215.1">
    <property type="protein sequence ID" value="ENSGALP00010043906.1"/>
    <property type="gene ID" value="ENSGALG00010029438.1"/>
</dbReference>
<reference evidence="2" key="1">
    <citation type="submission" date="2020-11" db="EMBL/GenBank/DDBJ databases">
        <title>Gallus gallus (Chicken) genome, bGalGal1, GRCg7b, maternal haplotype autosomes + Z &amp; W.</title>
        <authorList>
            <person name="Warren W."/>
            <person name="Formenti G."/>
            <person name="Fedrigo O."/>
            <person name="Haase B."/>
            <person name="Mountcastle J."/>
            <person name="Balacco J."/>
            <person name="Tracey A."/>
            <person name="Schneider V."/>
            <person name="Okimoto R."/>
            <person name="Cheng H."/>
            <person name="Hawken R."/>
            <person name="Howe K."/>
            <person name="Jarvis E.D."/>
        </authorList>
    </citation>
    <scope>NUCLEOTIDE SEQUENCE [LARGE SCALE GENOMIC DNA]</scope>
    <source>
        <strain evidence="2">Broiler</strain>
    </source>
</reference>
<dbReference type="AlphaFoldDB" id="A0A8V1AID3"/>
<dbReference type="Gene3D" id="6.10.250.1900">
    <property type="match status" value="1"/>
</dbReference>
<name>A0A8V1AID3_CHICK</name>
<evidence type="ECO:0000259" key="1">
    <source>
        <dbReference type="Pfam" id="PF10444"/>
    </source>
</evidence>
<dbReference type="PANTHER" id="PTHR21580:SF28">
    <property type="entry name" value="BOREALIN N-TERMINAL DOMAIN-CONTAINING PROTEIN-RELATED"/>
    <property type="match status" value="1"/>
</dbReference>
<reference evidence="2" key="3">
    <citation type="submission" date="2025-09" db="UniProtKB">
        <authorList>
            <consortium name="Ensembl"/>
        </authorList>
    </citation>
    <scope>IDENTIFICATION</scope>
    <source>
        <strain evidence="2">broiler</strain>
    </source>
</reference>
<dbReference type="InterPro" id="IPR051291">
    <property type="entry name" value="CIMAP"/>
</dbReference>
<dbReference type="GO" id="GO:0005856">
    <property type="term" value="C:cytoskeleton"/>
    <property type="evidence" value="ECO:0000318"/>
    <property type="project" value="GO_Central"/>
</dbReference>
<feature type="domain" description="Borealin N-terminal" evidence="1">
    <location>
        <begin position="1"/>
        <end position="25"/>
    </location>
</feature>
<evidence type="ECO:0000313" key="2">
    <source>
        <dbReference type="Ensembl" id="ENSGALP00010043906.1"/>
    </source>
</evidence>
<dbReference type="InterPro" id="IPR010736">
    <property type="entry name" value="SHIPPO-rpt"/>
</dbReference>
<protein>
    <recommendedName>
        <fullName evidence="1">Borealin N-terminal domain-containing protein</fullName>
    </recommendedName>
</protein>
<dbReference type="Proteomes" id="UP000000539">
    <property type="component" value="Chromosome 19"/>
</dbReference>
<dbReference type="PANTHER" id="PTHR21580">
    <property type="entry name" value="SHIPPO-1-RELATED"/>
    <property type="match status" value="1"/>
</dbReference>